<dbReference type="SUPFAM" id="SSF118290">
    <property type="entry name" value="WRKY DNA-binding domain"/>
    <property type="match status" value="1"/>
</dbReference>
<gene>
    <name evidence="8" type="primary">ORF17</name>
</gene>
<evidence type="ECO:0000313" key="8">
    <source>
        <dbReference type="EMBL" id="BAK61829.1"/>
    </source>
</evidence>
<evidence type="ECO:0000256" key="4">
    <source>
        <dbReference type="ARBA" id="ARBA00023163"/>
    </source>
</evidence>
<dbReference type="AlphaFoldDB" id="F8WL84"/>
<feature type="compositionally biased region" description="Basic and acidic residues" evidence="6">
    <location>
        <begin position="106"/>
        <end position="115"/>
    </location>
</feature>
<dbReference type="Gene3D" id="2.20.25.80">
    <property type="entry name" value="WRKY domain"/>
    <property type="match status" value="1"/>
</dbReference>
<name>F8WL84_CITUN</name>
<evidence type="ECO:0000256" key="6">
    <source>
        <dbReference type="SAM" id="MobiDB-lite"/>
    </source>
</evidence>
<proteinExistence type="predicted"/>
<feature type="domain" description="WRKY" evidence="7">
    <location>
        <begin position="124"/>
        <end position="189"/>
    </location>
</feature>
<keyword evidence="3 8" id="KW-0238">DNA-binding</keyword>
<accession>F8WL84</accession>
<dbReference type="Pfam" id="PF03106">
    <property type="entry name" value="WRKY"/>
    <property type="match status" value="1"/>
</dbReference>
<dbReference type="FunFam" id="2.20.25.80:FF:000003">
    <property type="entry name" value="WRKY transcription factor 57"/>
    <property type="match status" value="1"/>
</dbReference>
<dbReference type="PANTHER" id="PTHR31221">
    <property type="entry name" value="WRKY TRANSCRIPTION FACTOR PROTEIN 1-RELATED"/>
    <property type="match status" value="1"/>
</dbReference>
<protein>
    <submittedName>
        <fullName evidence="8">WRKY DNA-binding protein</fullName>
    </submittedName>
</protein>
<dbReference type="InterPro" id="IPR003657">
    <property type="entry name" value="WRKY_dom"/>
</dbReference>
<organism evidence="8">
    <name type="scientific">Citrus unshiu</name>
    <name type="common">Satsuma mandarin</name>
    <name type="synonym">Citrus nobilis var. unshiu</name>
    <dbReference type="NCBI Taxonomy" id="55188"/>
    <lineage>
        <taxon>Eukaryota</taxon>
        <taxon>Viridiplantae</taxon>
        <taxon>Streptophyta</taxon>
        <taxon>Embryophyta</taxon>
        <taxon>Tracheophyta</taxon>
        <taxon>Spermatophyta</taxon>
        <taxon>Magnoliopsida</taxon>
        <taxon>eudicotyledons</taxon>
        <taxon>Gunneridae</taxon>
        <taxon>Pentapetalae</taxon>
        <taxon>rosids</taxon>
        <taxon>malvids</taxon>
        <taxon>Sapindales</taxon>
        <taxon>Rutaceae</taxon>
        <taxon>Aurantioideae</taxon>
        <taxon>Citrus</taxon>
    </lineage>
</organism>
<evidence type="ECO:0000256" key="2">
    <source>
        <dbReference type="ARBA" id="ARBA00023015"/>
    </source>
</evidence>
<sequence>MGVGTATGSFESQGSRLCWENVCLTVRAGTYNMGCGTGLKDSPESDSAEKTNFELSEYLTFDEWFEDDQASKLFGYVQNPVYRANEVVEPGGTSTHFEGPSNSDNDSGREKKPVKERVAFKTKSDVEILDDGFKWRKYGKKMVKNSPNPRNYYKCSVDGCPVKKRVERDRDDPSYVITTYEGFHTHQSNP</sequence>
<keyword evidence="2" id="KW-0805">Transcription regulation</keyword>
<dbReference type="PANTHER" id="PTHR31221:SF112">
    <property type="entry name" value="WRKY TRANSCRIPTION FACTOR 50-RELATED"/>
    <property type="match status" value="1"/>
</dbReference>
<feature type="compositionally biased region" description="Polar residues" evidence="6">
    <location>
        <begin position="92"/>
        <end position="105"/>
    </location>
</feature>
<keyword evidence="5" id="KW-0539">Nucleus</keyword>
<dbReference type="InterPro" id="IPR036576">
    <property type="entry name" value="WRKY_dom_sf"/>
</dbReference>
<comment type="subcellular location">
    <subcellularLocation>
        <location evidence="1">Nucleus</location>
    </subcellularLocation>
</comment>
<dbReference type="PROSITE" id="PS50811">
    <property type="entry name" value="WRKY"/>
    <property type="match status" value="1"/>
</dbReference>
<dbReference type="GO" id="GO:0043565">
    <property type="term" value="F:sequence-specific DNA binding"/>
    <property type="evidence" value="ECO:0007669"/>
    <property type="project" value="InterPro"/>
</dbReference>
<dbReference type="InterPro" id="IPR044810">
    <property type="entry name" value="WRKY_plant"/>
</dbReference>
<evidence type="ECO:0000256" key="5">
    <source>
        <dbReference type="ARBA" id="ARBA00023242"/>
    </source>
</evidence>
<dbReference type="GO" id="GO:0003700">
    <property type="term" value="F:DNA-binding transcription factor activity"/>
    <property type="evidence" value="ECO:0007669"/>
    <property type="project" value="InterPro"/>
</dbReference>
<evidence type="ECO:0000256" key="1">
    <source>
        <dbReference type="ARBA" id="ARBA00004123"/>
    </source>
</evidence>
<feature type="region of interest" description="Disordered" evidence="6">
    <location>
        <begin position="89"/>
        <end position="115"/>
    </location>
</feature>
<keyword evidence="4" id="KW-0804">Transcription</keyword>
<reference evidence="8" key="1">
    <citation type="journal article" date="2011" name="Plant Sci.">
        <title>Characterization of genomic sequence showing strong association with polyembryony among diverse Citrus species and cultivars, and its synteny with Vitis and Populus.</title>
        <authorList>
            <person name="Nakano M."/>
            <person name="Shimada T."/>
            <person name="Endo T."/>
            <person name="Fujii H."/>
            <person name="Nesumi H."/>
            <person name="Kita M."/>
            <person name="Ebina M."/>
            <person name="Shimizu T."/>
            <person name="Omura M."/>
        </authorList>
    </citation>
    <scope>NUCLEOTIDE SEQUENCE</scope>
</reference>
<evidence type="ECO:0000256" key="3">
    <source>
        <dbReference type="ARBA" id="ARBA00023125"/>
    </source>
</evidence>
<dbReference type="EMBL" id="AB573149">
    <property type="protein sequence ID" value="BAK61829.1"/>
    <property type="molecule type" value="Genomic_DNA"/>
</dbReference>
<dbReference type="GO" id="GO:0005634">
    <property type="term" value="C:nucleus"/>
    <property type="evidence" value="ECO:0007669"/>
    <property type="project" value="UniProtKB-SubCell"/>
</dbReference>
<dbReference type="SMART" id="SM00774">
    <property type="entry name" value="WRKY"/>
    <property type="match status" value="1"/>
</dbReference>
<evidence type="ECO:0000259" key="7">
    <source>
        <dbReference type="PROSITE" id="PS50811"/>
    </source>
</evidence>